<dbReference type="PROSITE" id="PS50088">
    <property type="entry name" value="ANK_REPEAT"/>
    <property type="match status" value="1"/>
</dbReference>
<feature type="compositionally biased region" description="Polar residues" evidence="2">
    <location>
        <begin position="1130"/>
        <end position="1141"/>
    </location>
</feature>
<feature type="region of interest" description="Disordered" evidence="2">
    <location>
        <begin position="649"/>
        <end position="683"/>
    </location>
</feature>
<feature type="region of interest" description="Disordered" evidence="2">
    <location>
        <begin position="1236"/>
        <end position="1288"/>
    </location>
</feature>
<sequence length="2753" mass="302727">MNIALKAPTHIDFHKPPPAPPTKDHDASSQHNQSSVYSDEYISTASEITASARGSSNDNREQQSSEQTISARWFSAIRDGKLIPVESMLKEQPDVMDLLCSDPTPFHSMLQMMASDSLGNDTTNMDGLQVAIMEYKNAYARWRLGSAEAGGSSSAASQDKQREQINVREAILSEMLVVVTPQQLDSHRFGYYKNTTLHLAAFFNDNNLVNRLLIQGANPSIRSGMEKYPMDTTTDPEVRSSLQYYIDIAYQQHLQYHDPNLDIAARYAHAHMAQHRGRYNYEYAEAESIDSDEDDDDYDSFSNQDGGSERFSSNSMSSSSYHNRRTYYDPAGIDTQEINDYDDDGEGGGDGRGRREIDYTIHLHPLPSRLSTVIEASCEDDLNMLNGDTHSQKSDNRTINLGPFSVSSMDPISELAEDHSHNLAPQRSGSSMQQPNPSQHSIQQNIISVTATPPPDTPTFYSANNSEFSGSNIRRIESHGSIPSGSEVTTGGETDFYSCNELEESSLTTPPVPRGPKTSRKSKYSDTSSYSQEPPEKAKETETKPTTDTDTQINITELHHPSPYNTIDDKAFSSGSFISYNEGTLHLHGQKKQSNNGDSDEASEDNDNGIDCSGVDDLLDDLPSESGGSGYFNKDEGLTSAVTFYSSQGLGERKISSKKSQELPPKTQPASSINTNPRGLDRHMQQPIKPERLQKDLNSHTAMSIDDKHFSLSSTSSHSMSFSHELYDMIMYKVPQDIRSSSSSAVVASAIALGGHADISQITEKSNTVVDPNPNNSEMSALPQPVSRIGRRKGRGTIERILSSNLGDIEPENNKVCENITQDRDLSQSPSKMSEIPGEDELEDEASSNFDEVGGLSRSSSLSYGPTNAYIAKELMSLPLTVESRDAIITSLVNRLGKGIEKKLQRVVDDELRFRNENPDYYASKDDTIKSGNSRNSMSSVSDILNALLPTVSAGSGGDAAATFRMKYNRAPAKANASNRTSLVSPLVEFFDQETPMFMDGTSANRDPHISGTTRKGKNDLGLYTPRQSFRDGGDLSGSEGDCEDNIDMSPAAIARRERIRSRSRSHSRSRRSSLSSSGNFGSQSHIESSSINKELGGPPAQSSQLPYSPISVPSSSVNHVNSPRKVSPSPKTLQEKTFISSAFGKSPNRNTLSNPSSANSSISSNNGGISKADPQQPATNLPSNGVNRPSTPRPGSGSSSLSNLSAGSPFGLKSNLALNPNVGRVAAVKRQFEQQASANSNNGRSGSSSSSSRSSFSSSRSSIYSIRSQSNSDHQQSPPKNKDHSLPIQKSDLVSRSISPAVLSGTTHSQQNTATKPESTSNALQAQNTSRDSKPITSTTTTGNNTRSQLSSNDSNFRSTTESSTPSIFTSNNTITDGSTSPTSPTKSDKSLPPHFGSPRQRTKRRLSNTLEAIQNSGIVRGRLQVFTASNPLIHEQHTRPRSSNNPVDKPSKHTTTDYSQRGKRFMETDLDMDIAPTSPPAENLPKIPRDPASGMSVDRKASLSYSPILTRTNVDLNELVEASRRESDRYSTARISELPTIASRLSSSNMSRPKLSITSEEWIEMANRSIGDTADQVEYLDEYLPINESEDNSTPEYYRYLKSKGIEDPEAYIDKHGIFGLGASPLSSQSNSGSKNSNEISTDGQNDSNITDYDYGDNNDTIKRQAPQIDKGKMIAINDGPESEEYQQPEISDQLNQELSINKTPFTDRASTSLDRQASGGSNNGTPTNSSKKVTFNPRLVFGLSSSGNLVDQPDVAQPSFATKDAVSRFFSHQQQQSAGISSESGSKPSSGADNNSSKHSSISTIYLQPFEGPSSDPSTPYNTYRGDISGLSGPDATDTTSDVQEQGPMDESGNDEFSTIKIINTSDSDGELRSIPRSRPAIPWLEEGDNASDVNGEDQSKSRLAEGYDKPSSNDLRHQESDNPQVLEKGIHERSVHVSETSSSEELESGREGRSLSDLSTYSVETPQVVRKYASQPPHLSLEPGTDLVPDRKPRVPSFEEEMQHTLRIIEEKAARSLRGSVNAKVVGKFRSKLDGRLVSDNINRIPNPQEIYERSMHHYGGTIAKSSNSIDIGTGSLQADHDTPFINLIDGIPKRGFFALPQPKCQVGYLYLRILSMEDIRLSPEFIAAAEAFYFVIRNGIETLCCTAIPIKNAANGKIIINQEFRISTNPKVSITLFLRVIHKPGHRGDKRKPDILLRRIPPGSASSIERDVMNELPMDRTDIPHVFSSTSSLSSHQSSNGSEAGCLPMLQKLLRSNTRRRGNKRNRNQNNRERRTQRVANSSDSTDLVMQHRSGERRHTDPPHPLHIQTPPESSSSSSLPQEGDGGNRSAAVIITNGQRFPADPTPGNYSSLLMSSGINGNPGMPPVPLCYEQYRQGSTVSAKKNPQRVQKEDTLGCAAINVESMLDEVYLRTLVDGWAVQGTWDQTNKALLQLQMFFVPSVTGLAVENLPPTLSDCSNSIEIINWHNTTYCTGFLSQRGGDTKFWRRRFFKQVGCHLIAFHEESLEPRMFIDLNYATRVIDNSSNAPRNGKRGGHERLKSTRINNSSRNHIGEMSEVTKKTRSYYRHHNGQQQQQAPRRRNTHKRNNSDYSRRDSVLQTSPSPADLAKQHLNLALHANYEPNRQNSSSHHNHYDYDPDNLYDHSNGSSGNDSGVYDIGQEKPKQNYQQFSSSIQSINAPLYHGFSIEFGQAGWVEFYAESYEEKHTWVQNIGQTISHSTKIPHWLIKVLHADLSEQLDVTNNNNNA</sequence>
<dbReference type="GO" id="GO:0007120">
    <property type="term" value="P:axial cellular bud site selection"/>
    <property type="evidence" value="ECO:0007669"/>
    <property type="project" value="TreeGrafter"/>
</dbReference>
<feature type="region of interest" description="Disordered" evidence="2">
    <location>
        <begin position="1305"/>
        <end position="1406"/>
    </location>
</feature>
<dbReference type="Proteomes" id="UP001150538">
    <property type="component" value="Unassembled WGS sequence"/>
</dbReference>
<feature type="compositionally biased region" description="Polar residues" evidence="2">
    <location>
        <begin position="1795"/>
        <end position="1809"/>
    </location>
</feature>
<feature type="compositionally biased region" description="Basic and acidic residues" evidence="2">
    <location>
        <begin position="534"/>
        <end position="547"/>
    </location>
</feature>
<feature type="region of interest" description="Disordered" evidence="2">
    <location>
        <begin position="2628"/>
        <end position="2665"/>
    </location>
</feature>
<feature type="compositionally biased region" description="Low complexity" evidence="2">
    <location>
        <begin position="309"/>
        <end position="320"/>
    </location>
</feature>
<evidence type="ECO:0000256" key="1">
    <source>
        <dbReference type="PROSITE-ProRule" id="PRU00023"/>
    </source>
</evidence>
<dbReference type="InterPro" id="IPR001849">
    <property type="entry name" value="PH_domain"/>
</dbReference>
<feature type="compositionally biased region" description="Polar residues" evidence="2">
    <location>
        <begin position="423"/>
        <end position="441"/>
    </location>
</feature>
<feature type="compositionally biased region" description="Polar residues" evidence="2">
    <location>
        <begin position="1858"/>
        <end position="1870"/>
    </location>
</feature>
<keyword evidence="5" id="KW-1185">Reference proteome</keyword>
<feature type="region of interest" description="Disordered" evidence="2">
    <location>
        <begin position="1000"/>
        <end position="1205"/>
    </location>
</feature>
<feature type="region of interest" description="Disordered" evidence="2">
    <location>
        <begin position="822"/>
        <end position="859"/>
    </location>
</feature>
<feature type="compositionally biased region" description="Low complexity" evidence="2">
    <location>
        <begin position="1188"/>
        <end position="1205"/>
    </location>
</feature>
<protein>
    <submittedName>
        <fullName evidence="4">Bud site selection protein bud4</fullName>
    </submittedName>
</protein>
<feature type="compositionally biased region" description="Low complexity" evidence="2">
    <location>
        <begin position="1109"/>
        <end position="1124"/>
    </location>
</feature>
<dbReference type="InterPro" id="IPR052007">
    <property type="entry name" value="Bud4"/>
</dbReference>
<feature type="compositionally biased region" description="Basic and acidic residues" evidence="2">
    <location>
        <begin position="651"/>
        <end position="661"/>
    </location>
</feature>
<feature type="compositionally biased region" description="Low complexity" evidence="2">
    <location>
        <begin position="1338"/>
        <end position="1347"/>
    </location>
</feature>
<feature type="compositionally biased region" description="Basic and acidic residues" evidence="2">
    <location>
        <begin position="2557"/>
        <end position="2566"/>
    </location>
</feature>
<comment type="caution">
    <text evidence="4">The sequence shown here is derived from an EMBL/GenBank/DDBJ whole genome shotgun (WGS) entry which is preliminary data.</text>
</comment>
<proteinExistence type="predicted"/>
<feature type="region of interest" description="Disordered" evidence="2">
    <location>
        <begin position="1626"/>
        <end position="1674"/>
    </location>
</feature>
<feature type="compositionally biased region" description="Low complexity" evidence="2">
    <location>
        <begin position="2233"/>
        <end position="2247"/>
    </location>
</feature>
<feature type="compositionally biased region" description="Acidic residues" evidence="2">
    <location>
        <begin position="837"/>
        <end position="846"/>
    </location>
</feature>
<feature type="domain" description="PH" evidence="3">
    <location>
        <begin position="2476"/>
        <end position="2725"/>
    </location>
</feature>
<feature type="region of interest" description="Disordered" evidence="2">
    <location>
        <begin position="1432"/>
        <end position="1465"/>
    </location>
</feature>
<gene>
    <name evidence="4" type="primary">BUD4_1</name>
    <name evidence="4" type="ORF">H4219_001631</name>
</gene>
<evidence type="ECO:0000256" key="2">
    <source>
        <dbReference type="SAM" id="MobiDB-lite"/>
    </source>
</evidence>
<keyword evidence="1" id="KW-0040">ANK repeat</keyword>
<feature type="compositionally biased region" description="Polar residues" evidence="2">
    <location>
        <begin position="1079"/>
        <end position="1093"/>
    </location>
</feature>
<feature type="compositionally biased region" description="Polar residues" evidence="2">
    <location>
        <begin position="2284"/>
        <end position="2293"/>
    </location>
</feature>
<reference evidence="4" key="1">
    <citation type="submission" date="2022-07" db="EMBL/GenBank/DDBJ databases">
        <title>Phylogenomic reconstructions and comparative analyses of Kickxellomycotina fungi.</title>
        <authorList>
            <person name="Reynolds N.K."/>
            <person name="Stajich J.E."/>
            <person name="Barry K."/>
            <person name="Grigoriev I.V."/>
            <person name="Crous P."/>
            <person name="Smith M.E."/>
        </authorList>
    </citation>
    <scope>NUCLEOTIDE SEQUENCE</scope>
    <source>
        <strain evidence="4">NBRC 100468</strain>
    </source>
</reference>
<feature type="region of interest" description="Disordered" evidence="2">
    <location>
        <begin position="2528"/>
        <end position="2609"/>
    </location>
</feature>
<feature type="region of interest" description="Disordered" evidence="2">
    <location>
        <begin position="419"/>
        <end position="441"/>
    </location>
</feature>
<dbReference type="SUPFAM" id="SSF50729">
    <property type="entry name" value="PH domain-like"/>
    <property type="match status" value="1"/>
</dbReference>
<feature type="region of interest" description="Disordered" evidence="2">
    <location>
        <begin position="1478"/>
        <end position="1500"/>
    </location>
</feature>
<dbReference type="InterPro" id="IPR002110">
    <property type="entry name" value="Ankyrin_rpt"/>
</dbReference>
<feature type="compositionally biased region" description="Polar residues" evidence="2">
    <location>
        <begin position="1641"/>
        <end position="1653"/>
    </location>
</feature>
<feature type="compositionally biased region" description="Low complexity" evidence="2">
    <location>
        <begin position="1375"/>
        <end position="1387"/>
    </location>
</feature>
<organism evidence="4 5">
    <name type="scientific">Mycoemilia scoparia</name>
    <dbReference type="NCBI Taxonomy" id="417184"/>
    <lineage>
        <taxon>Eukaryota</taxon>
        <taxon>Fungi</taxon>
        <taxon>Fungi incertae sedis</taxon>
        <taxon>Zoopagomycota</taxon>
        <taxon>Kickxellomycotina</taxon>
        <taxon>Kickxellomycetes</taxon>
        <taxon>Kickxellales</taxon>
        <taxon>Kickxellaceae</taxon>
        <taxon>Mycoemilia</taxon>
    </lineage>
</organism>
<dbReference type="EMBL" id="JANBPU010000019">
    <property type="protein sequence ID" value="KAJ1919970.1"/>
    <property type="molecule type" value="Genomic_DNA"/>
</dbReference>
<feature type="compositionally biased region" description="Basic and acidic residues" evidence="2">
    <location>
        <begin position="1901"/>
        <end position="1912"/>
    </location>
</feature>
<feature type="compositionally biased region" description="Acidic residues" evidence="2">
    <location>
        <begin position="598"/>
        <end position="608"/>
    </location>
</feature>
<feature type="compositionally biased region" description="Low complexity" evidence="2">
    <location>
        <begin position="1776"/>
        <end position="1794"/>
    </location>
</feature>
<feature type="compositionally biased region" description="Low complexity" evidence="2">
    <location>
        <begin position="2651"/>
        <end position="2660"/>
    </location>
</feature>
<feature type="compositionally biased region" description="Polar residues" evidence="2">
    <location>
        <begin position="668"/>
        <end position="677"/>
    </location>
</feature>
<name>A0A9W8A916_9FUNG</name>
<feature type="compositionally biased region" description="Basic residues" evidence="2">
    <location>
        <begin position="2262"/>
        <end position="2272"/>
    </location>
</feature>
<feature type="region of interest" description="Disordered" evidence="2">
    <location>
        <begin position="503"/>
        <end position="550"/>
    </location>
</feature>
<dbReference type="OrthoDB" id="2123378at2759"/>
<dbReference type="SMART" id="SM00233">
    <property type="entry name" value="PH"/>
    <property type="match status" value="1"/>
</dbReference>
<evidence type="ECO:0000313" key="4">
    <source>
        <dbReference type="EMBL" id="KAJ1919970.1"/>
    </source>
</evidence>
<dbReference type="GO" id="GO:0000142">
    <property type="term" value="C:cellular bud neck contractile ring"/>
    <property type="evidence" value="ECO:0007669"/>
    <property type="project" value="TreeGrafter"/>
</dbReference>
<dbReference type="PANTHER" id="PTHR36100:SF1">
    <property type="entry name" value="BUD SITE SELECTION PROTEIN 4"/>
    <property type="match status" value="1"/>
</dbReference>
<feature type="compositionally biased region" description="Basic residues" evidence="2">
    <location>
        <begin position="2567"/>
        <end position="2576"/>
    </location>
</feature>
<feature type="compositionally biased region" description="Basic residues" evidence="2">
    <location>
        <begin position="1058"/>
        <end position="1072"/>
    </location>
</feature>
<feature type="compositionally biased region" description="Polar residues" evidence="2">
    <location>
        <begin position="1177"/>
        <end position="1187"/>
    </location>
</feature>
<accession>A0A9W8A916</accession>
<dbReference type="PROSITE" id="PS50297">
    <property type="entry name" value="ANK_REP_REGION"/>
    <property type="match status" value="1"/>
</dbReference>
<feature type="compositionally biased region" description="Polar residues" evidence="2">
    <location>
        <begin position="1348"/>
        <end position="1374"/>
    </location>
</feature>
<feature type="compositionally biased region" description="Polar residues" evidence="2">
    <location>
        <begin position="29"/>
        <end position="40"/>
    </location>
</feature>
<feature type="compositionally biased region" description="Basic and acidic residues" evidence="2">
    <location>
        <begin position="2298"/>
        <end position="2309"/>
    </location>
</feature>
<feature type="compositionally biased region" description="Low complexity" evidence="2">
    <location>
        <begin position="1236"/>
        <end position="1273"/>
    </location>
</feature>
<feature type="compositionally biased region" description="Acidic residues" evidence="2">
    <location>
        <begin position="337"/>
        <end position="347"/>
    </location>
</feature>
<feature type="region of interest" description="Disordered" evidence="2">
    <location>
        <begin position="289"/>
        <end position="354"/>
    </location>
</feature>
<evidence type="ECO:0000259" key="3">
    <source>
        <dbReference type="SMART" id="SM00233"/>
    </source>
</evidence>
<feature type="compositionally biased region" description="Low complexity" evidence="2">
    <location>
        <begin position="1626"/>
        <end position="1640"/>
    </location>
</feature>
<feature type="region of interest" description="Disordered" evidence="2">
    <location>
        <begin position="2227"/>
        <end position="2334"/>
    </location>
</feature>
<feature type="region of interest" description="Disordered" evidence="2">
    <location>
        <begin position="588"/>
        <end position="633"/>
    </location>
</feature>
<feature type="region of interest" description="Disordered" evidence="2">
    <location>
        <begin position="1"/>
        <end position="40"/>
    </location>
</feature>
<feature type="compositionally biased region" description="Low complexity" evidence="2">
    <location>
        <begin position="1154"/>
        <end position="1171"/>
    </location>
</feature>
<feature type="region of interest" description="Disordered" evidence="2">
    <location>
        <begin position="385"/>
        <end position="405"/>
    </location>
</feature>
<feature type="compositionally biased region" description="Acidic residues" evidence="2">
    <location>
        <begin position="289"/>
        <end position="299"/>
    </location>
</feature>
<dbReference type="GO" id="GO:0005525">
    <property type="term" value="F:GTP binding"/>
    <property type="evidence" value="ECO:0007669"/>
    <property type="project" value="TreeGrafter"/>
</dbReference>
<feature type="region of interest" description="Disordered" evidence="2">
    <location>
        <begin position="1712"/>
        <end position="1736"/>
    </location>
</feature>
<feature type="compositionally biased region" description="Polar residues" evidence="2">
    <location>
        <begin position="1305"/>
        <end position="1331"/>
    </location>
</feature>
<dbReference type="GO" id="GO:0097271">
    <property type="term" value="P:protein localization to bud neck"/>
    <property type="evidence" value="ECO:0007669"/>
    <property type="project" value="TreeGrafter"/>
</dbReference>
<feature type="region of interest" description="Disordered" evidence="2">
    <location>
        <begin position="1773"/>
        <end position="1996"/>
    </location>
</feature>
<dbReference type="PANTHER" id="PTHR36100">
    <property type="entry name" value="BUD SITE SELECTION PROTEIN 4"/>
    <property type="match status" value="1"/>
</dbReference>
<feature type="repeat" description="ANK" evidence="1">
    <location>
        <begin position="192"/>
        <end position="224"/>
    </location>
</feature>
<feature type="compositionally biased region" description="Basic and acidic residues" evidence="2">
    <location>
        <begin position="2593"/>
        <end position="2602"/>
    </location>
</feature>
<evidence type="ECO:0000313" key="5">
    <source>
        <dbReference type="Proteomes" id="UP001150538"/>
    </source>
</evidence>